<keyword evidence="1" id="KW-0175">Coiled coil</keyword>
<accession>A0A2N3HMD5</accession>
<evidence type="ECO:0000313" key="2">
    <source>
        <dbReference type="EMBL" id="PKQ46116.1"/>
    </source>
</evidence>
<organism evidence="2 3">
    <name type="scientific">Confluentibacter flavum</name>
    <dbReference type="NCBI Taxonomy" id="1909700"/>
    <lineage>
        <taxon>Bacteria</taxon>
        <taxon>Pseudomonadati</taxon>
        <taxon>Bacteroidota</taxon>
        <taxon>Flavobacteriia</taxon>
        <taxon>Flavobacteriales</taxon>
        <taxon>Flavobacteriaceae</taxon>
        <taxon>Confluentibacter</taxon>
    </lineage>
</organism>
<sequence>MRYIVYRIGAQLNLKTNKMTKKLILLAFAVLIYFPVVGQNEQKNDAAISELNAQLEALTKLYNSLKIQLDLTQANFEKSTASVNSKVENVNKEIDSKYSDLTSRADNVEQKLKITDKEKEEFLKQNIIKNKEILDNFHHYIKFYGDKYSQLDEKLTSEELAVEFRKIINPQSGSLGFKLSDKLQVALSKNYKDLIDKVMKDGNKKNETQSKVSNILNTVTSVLDNPIVNDVTGILPFASTIKSIIGTTSGLVLSALDPKDIKNEYKNTLVAEIKNSQSQILNELNQIISFYDHMAKLDNEYLMRLQNIRTDVGILGIELREFCLGLETPLKKIDPAFTIDNNLTTREITIQISNKIDSIKENSALNKSHLTTISNMTFEMKVRSRDLYNRYREIQELKIIANNKFVEDFNRIIKENSITTSPDAITKKLSDKNTELIDKMKTNHKIDKSEFEIHLNKIYELN</sequence>
<dbReference type="AlphaFoldDB" id="A0A2N3HMD5"/>
<dbReference type="Proteomes" id="UP000233435">
    <property type="component" value="Unassembled WGS sequence"/>
</dbReference>
<dbReference type="EMBL" id="PJEO01000015">
    <property type="protein sequence ID" value="PKQ46116.1"/>
    <property type="molecule type" value="Genomic_DNA"/>
</dbReference>
<keyword evidence="3" id="KW-1185">Reference proteome</keyword>
<gene>
    <name evidence="2" type="ORF">CSW08_05065</name>
</gene>
<evidence type="ECO:0000256" key="1">
    <source>
        <dbReference type="SAM" id="Coils"/>
    </source>
</evidence>
<reference evidence="2 3" key="1">
    <citation type="submission" date="2017-12" db="EMBL/GenBank/DDBJ databases">
        <title>Confluentibacter flavum sp. nov., isolated from the saline lake.</title>
        <authorList>
            <person name="Yu L."/>
        </authorList>
    </citation>
    <scope>NUCLEOTIDE SEQUENCE [LARGE SCALE GENOMIC DNA]</scope>
    <source>
        <strain evidence="2 3">3B</strain>
    </source>
</reference>
<feature type="coiled-coil region" evidence="1">
    <location>
        <begin position="48"/>
        <end position="125"/>
    </location>
</feature>
<comment type="caution">
    <text evidence="2">The sequence shown here is derived from an EMBL/GenBank/DDBJ whole genome shotgun (WGS) entry which is preliminary data.</text>
</comment>
<protein>
    <submittedName>
        <fullName evidence="2">Uncharacterized protein</fullName>
    </submittedName>
</protein>
<evidence type="ECO:0000313" key="3">
    <source>
        <dbReference type="Proteomes" id="UP000233435"/>
    </source>
</evidence>
<proteinExistence type="predicted"/>
<name>A0A2N3HMD5_9FLAO</name>